<keyword evidence="4" id="KW-0472">Membrane</keyword>
<dbReference type="Proteomes" id="UP000278351">
    <property type="component" value="Unassembled WGS sequence"/>
</dbReference>
<dbReference type="PROSITE" id="PS51257">
    <property type="entry name" value="PROKAR_LIPOPROTEIN"/>
    <property type="match status" value="1"/>
</dbReference>
<comment type="subcellular location">
    <subcellularLocation>
        <location evidence="1">Cell outer membrane</location>
    </subcellularLocation>
</comment>
<dbReference type="Gene3D" id="1.25.40.390">
    <property type="match status" value="1"/>
</dbReference>
<evidence type="ECO:0000256" key="1">
    <source>
        <dbReference type="ARBA" id="ARBA00004442"/>
    </source>
</evidence>
<dbReference type="EMBL" id="RPDH01000001">
    <property type="protein sequence ID" value="RPE12023.1"/>
    <property type="molecule type" value="Genomic_DNA"/>
</dbReference>
<evidence type="ECO:0000256" key="5">
    <source>
        <dbReference type="ARBA" id="ARBA00023237"/>
    </source>
</evidence>
<accession>A0A3N4PT69</accession>
<evidence type="ECO:0000256" key="3">
    <source>
        <dbReference type="ARBA" id="ARBA00022729"/>
    </source>
</evidence>
<evidence type="ECO:0000313" key="9">
    <source>
        <dbReference type="Proteomes" id="UP000278351"/>
    </source>
</evidence>
<dbReference type="InterPro" id="IPR012944">
    <property type="entry name" value="SusD_RagB_dom"/>
</dbReference>
<evidence type="ECO:0000259" key="7">
    <source>
        <dbReference type="Pfam" id="PF14322"/>
    </source>
</evidence>
<dbReference type="OrthoDB" id="5694214at2"/>
<gene>
    <name evidence="8" type="ORF">EGT74_00255</name>
</gene>
<dbReference type="RefSeq" id="WP_123844439.1">
    <property type="nucleotide sequence ID" value="NZ_RPDH01000001.1"/>
</dbReference>
<comment type="caution">
    <text evidence="8">The sequence shown here is derived from an EMBL/GenBank/DDBJ whole genome shotgun (WGS) entry which is preliminary data.</text>
</comment>
<evidence type="ECO:0000256" key="2">
    <source>
        <dbReference type="ARBA" id="ARBA00006275"/>
    </source>
</evidence>
<dbReference type="InterPro" id="IPR033985">
    <property type="entry name" value="SusD-like_N"/>
</dbReference>
<protein>
    <submittedName>
        <fullName evidence="8">RagB/SusD family nutrient uptake outer membrane protein</fullName>
    </submittedName>
</protein>
<reference evidence="8 9" key="1">
    <citation type="submission" date="2018-11" db="EMBL/GenBank/DDBJ databases">
        <title>Chitinophaga lutea sp.nov., isolate from arsenic contaminated soil.</title>
        <authorList>
            <person name="Zong Y."/>
        </authorList>
    </citation>
    <scope>NUCLEOTIDE SEQUENCE [LARGE SCALE GENOMIC DNA]</scope>
    <source>
        <strain evidence="8 9">ZY74</strain>
    </source>
</reference>
<dbReference type="Pfam" id="PF14322">
    <property type="entry name" value="SusD-like_3"/>
    <property type="match status" value="1"/>
</dbReference>
<dbReference type="InterPro" id="IPR011990">
    <property type="entry name" value="TPR-like_helical_dom_sf"/>
</dbReference>
<keyword evidence="3" id="KW-0732">Signal</keyword>
<name>A0A3N4PT69_9BACT</name>
<keyword evidence="9" id="KW-1185">Reference proteome</keyword>
<comment type="similarity">
    <text evidence="2">Belongs to the SusD family.</text>
</comment>
<dbReference type="AlphaFoldDB" id="A0A3N4PT69"/>
<keyword evidence="5" id="KW-0998">Cell outer membrane</keyword>
<dbReference type="SUPFAM" id="SSF48452">
    <property type="entry name" value="TPR-like"/>
    <property type="match status" value="1"/>
</dbReference>
<dbReference type="Pfam" id="PF07980">
    <property type="entry name" value="SusD_RagB"/>
    <property type="match status" value="1"/>
</dbReference>
<feature type="domain" description="SusD-like N-terminal" evidence="7">
    <location>
        <begin position="21"/>
        <end position="214"/>
    </location>
</feature>
<sequence>MKRSFVYILLAAAALMQGCSKYLDRAPLSEPSNETFWKSVADAEAGVNAVYATLPSSRDFWKDCQSDNSVMTNAWGEGGLGYISMGSQSAADAYLLEEWKYDFIYRALNALDKLREMELDANLKKRMSAEVRFALAMRYFRMVKHFGDIPLIRETPVSLENAALSRSPKQEVLNYVLQNVDSAVANLPVVYTDAKDMGRVTKAGALMLRADVYLYMASYRKFHAGQDEPALWKAAAQAAQEVVNMQRYQLEADYSYLFRHESNNNNKEVILAYQYVPNEIVHMLPVLCLPNGCSITGQGWASFCPTRDLIDSYECTDGQHIRVSPLYDKANPWENRDARMKQTFLLPGVPCLRPDGKFRPYQPHPSYKQPEKMNSEGGGITGYMYLKFAEPENPNPTRSYTNFPIYRYAETWLMLAEALNEYEPANPQIAVAMNEVRKRAGLPVVNALLGNQAAMREKIREERRHEFVAEHKRYFDILRWKIAENVLNKPAYGINSEVSDAVGDWTKPAFLAQNRTFDKTKHYLWPIPESATDKNKKLLPQNPNW</sequence>
<feature type="domain" description="RagB/SusD" evidence="6">
    <location>
        <begin position="295"/>
        <end position="545"/>
    </location>
</feature>
<proteinExistence type="inferred from homology"/>
<evidence type="ECO:0000256" key="4">
    <source>
        <dbReference type="ARBA" id="ARBA00023136"/>
    </source>
</evidence>
<evidence type="ECO:0000313" key="8">
    <source>
        <dbReference type="EMBL" id="RPE12023.1"/>
    </source>
</evidence>
<evidence type="ECO:0000259" key="6">
    <source>
        <dbReference type="Pfam" id="PF07980"/>
    </source>
</evidence>
<dbReference type="GO" id="GO:0009279">
    <property type="term" value="C:cell outer membrane"/>
    <property type="evidence" value="ECO:0007669"/>
    <property type="project" value="UniProtKB-SubCell"/>
</dbReference>
<organism evidence="8 9">
    <name type="scientific">Chitinophaga lutea</name>
    <dbReference type="NCBI Taxonomy" id="2488634"/>
    <lineage>
        <taxon>Bacteria</taxon>
        <taxon>Pseudomonadati</taxon>
        <taxon>Bacteroidota</taxon>
        <taxon>Chitinophagia</taxon>
        <taxon>Chitinophagales</taxon>
        <taxon>Chitinophagaceae</taxon>
        <taxon>Chitinophaga</taxon>
    </lineage>
</organism>